<dbReference type="OrthoDB" id="2938623at2"/>
<name>A0A1V2UGF6_ENTMU</name>
<evidence type="ECO:0008006" key="3">
    <source>
        <dbReference type="Google" id="ProtNLM"/>
    </source>
</evidence>
<protein>
    <recommendedName>
        <fullName evidence="3">HeH/LEM domain-containing protein</fullName>
    </recommendedName>
</protein>
<dbReference type="EMBL" id="MSTR01000011">
    <property type="protein sequence ID" value="ONN42058.1"/>
    <property type="molecule type" value="Genomic_DNA"/>
</dbReference>
<accession>A0A1V2UGF6</accession>
<evidence type="ECO:0000313" key="1">
    <source>
        <dbReference type="EMBL" id="ONN42058.1"/>
    </source>
</evidence>
<organism evidence="1 2">
    <name type="scientific">Enterococcus mundtii</name>
    <dbReference type="NCBI Taxonomy" id="53346"/>
    <lineage>
        <taxon>Bacteria</taxon>
        <taxon>Bacillati</taxon>
        <taxon>Bacillota</taxon>
        <taxon>Bacilli</taxon>
        <taxon>Lactobacillales</taxon>
        <taxon>Enterococcaceae</taxon>
        <taxon>Enterococcus</taxon>
    </lineage>
</organism>
<comment type="caution">
    <text evidence="1">The sequence shown here is derived from an EMBL/GenBank/DDBJ whole genome shotgun (WGS) entry which is preliminary data.</text>
</comment>
<dbReference type="InterPro" id="IPR036361">
    <property type="entry name" value="SAP_dom_sf"/>
</dbReference>
<dbReference type="RefSeq" id="WP_077151753.1">
    <property type="nucleotide sequence ID" value="NZ_CABMMO010000011.1"/>
</dbReference>
<evidence type="ECO:0000313" key="2">
    <source>
        <dbReference type="Proteomes" id="UP000189299"/>
    </source>
</evidence>
<dbReference type="AlphaFoldDB" id="A0A1V2UGF6"/>
<gene>
    <name evidence="1" type="ORF">BTN92_11070</name>
</gene>
<dbReference type="Gene3D" id="1.10.720.30">
    <property type="entry name" value="SAP domain"/>
    <property type="match status" value="1"/>
</dbReference>
<dbReference type="Proteomes" id="UP000189299">
    <property type="component" value="Unassembled WGS sequence"/>
</dbReference>
<reference evidence="1 2" key="1">
    <citation type="submission" date="2016-12" db="EMBL/GenBank/DDBJ databases">
        <authorList>
            <person name="Song W.-J."/>
            <person name="Kurnit D.M."/>
        </authorList>
    </citation>
    <scope>NUCLEOTIDE SEQUENCE [LARGE SCALE GENOMIC DNA]</scope>
    <source>
        <strain evidence="1 2">CGB1038-1_S1</strain>
    </source>
</reference>
<proteinExistence type="predicted"/>
<sequence length="93" mass="10757">MAKYKILKEFKDVHTKDIYKKGDLIEFSEERVSEIETNLEKHGGGFIEKEEKKMTVEAIKDELDKLGVDYKDAKVKADFEKLLEDAESEDTQG</sequence>